<dbReference type="CDD" id="cd04489">
    <property type="entry name" value="ExoVII_LU_OBF"/>
    <property type="match status" value="1"/>
</dbReference>
<comment type="caution">
    <text evidence="7">The sequence shown here is derived from an EMBL/GenBank/DDBJ whole genome shotgun (WGS) entry which is preliminary data.</text>
</comment>
<evidence type="ECO:0000259" key="6">
    <source>
        <dbReference type="Pfam" id="PF13742"/>
    </source>
</evidence>
<evidence type="ECO:0000256" key="2">
    <source>
        <dbReference type="ARBA" id="ARBA00022722"/>
    </source>
</evidence>
<evidence type="ECO:0000256" key="1">
    <source>
        <dbReference type="ARBA" id="ARBA00022490"/>
    </source>
</evidence>
<dbReference type="PANTHER" id="PTHR30008">
    <property type="entry name" value="EXODEOXYRIBONUCLEASE 7 LARGE SUBUNIT"/>
    <property type="match status" value="1"/>
</dbReference>
<dbReference type="PANTHER" id="PTHR30008:SF0">
    <property type="entry name" value="EXODEOXYRIBONUCLEASE 7 LARGE SUBUNIT"/>
    <property type="match status" value="1"/>
</dbReference>
<dbReference type="Pfam" id="PF13742">
    <property type="entry name" value="tRNA_anti_2"/>
    <property type="match status" value="1"/>
</dbReference>
<evidence type="ECO:0000256" key="3">
    <source>
        <dbReference type="ARBA" id="ARBA00022801"/>
    </source>
</evidence>
<protein>
    <submittedName>
        <fullName evidence="7">Exodeoxyribonuclease 7 large subunit</fullName>
    </submittedName>
</protein>
<sequence length="466" mass="51580">MQSPPFESPFGRVLTVSQVTQEIKEILEDSYPLMWIEGEISNLRLVQSGHAYFTLKDAKSQLRTVMFRSSVRQLPFTPEAGMQVIARGRLSVYEPRGDYQLIAEAIEPKGVGALQIAFEQLKARLFQEGLFDEDRKLPLPVMPQRIGIVTSPTGAAIRDIIQVAHRRSANVHLFLYPVRVQGKEAAGEIVRAIAALNAFEPPLDALIVGRGGGSLEDLWAFNEEAVAWAIAVSEIPIISAVGHETDATIADFVADLRASTPSAAAELVVKSAEELSQQAGALLARMHNVVQHTLMRSATALEHLSSTRPFRAPHRFVQAWQQQVDDLMLQLDKAWLNDMQGRTRRLEIAIKTLARSNPQWRWQRQHAHLDIQRRRLETATRSCLNLRRQTLHGLGGKLHSLSPLAILARGYGICRDAATQQLITRAAPVQPGQHVELVLHDGQLACTVDDVQEKEAPPLEGGVGEG</sequence>
<proteinExistence type="inferred from homology"/>
<evidence type="ECO:0000313" key="8">
    <source>
        <dbReference type="Proteomes" id="UP001174909"/>
    </source>
</evidence>
<dbReference type="AlphaFoldDB" id="A0AA35WWE2"/>
<accession>A0AA35WWE2</accession>
<dbReference type="Pfam" id="PF02601">
    <property type="entry name" value="Exonuc_VII_L"/>
    <property type="match status" value="1"/>
</dbReference>
<evidence type="ECO:0000313" key="7">
    <source>
        <dbReference type="EMBL" id="CAI8031301.1"/>
    </source>
</evidence>
<feature type="domain" description="OB-fold nucleic acid binding" evidence="6">
    <location>
        <begin position="14"/>
        <end position="107"/>
    </location>
</feature>
<organism evidence="7 8">
    <name type="scientific">Geodia barretti</name>
    <name type="common">Barrett's horny sponge</name>
    <dbReference type="NCBI Taxonomy" id="519541"/>
    <lineage>
        <taxon>Eukaryota</taxon>
        <taxon>Metazoa</taxon>
        <taxon>Porifera</taxon>
        <taxon>Demospongiae</taxon>
        <taxon>Heteroscleromorpha</taxon>
        <taxon>Tetractinellida</taxon>
        <taxon>Astrophorina</taxon>
        <taxon>Geodiidae</taxon>
        <taxon>Geodia</taxon>
    </lineage>
</organism>
<dbReference type="InterPro" id="IPR020579">
    <property type="entry name" value="Exonuc_VII_lsu_C"/>
</dbReference>
<dbReference type="InterPro" id="IPR025824">
    <property type="entry name" value="OB-fold_nuc-bd_dom"/>
</dbReference>
<evidence type="ECO:0000259" key="5">
    <source>
        <dbReference type="Pfam" id="PF02601"/>
    </source>
</evidence>
<name>A0AA35WWE2_GEOBA</name>
<dbReference type="NCBIfam" id="TIGR00237">
    <property type="entry name" value="xseA"/>
    <property type="match status" value="1"/>
</dbReference>
<dbReference type="GO" id="GO:0003676">
    <property type="term" value="F:nucleic acid binding"/>
    <property type="evidence" value="ECO:0007669"/>
    <property type="project" value="InterPro"/>
</dbReference>
<dbReference type="Proteomes" id="UP001174909">
    <property type="component" value="Unassembled WGS sequence"/>
</dbReference>
<keyword evidence="2" id="KW-0540">Nuclease</keyword>
<evidence type="ECO:0000256" key="4">
    <source>
        <dbReference type="ARBA" id="ARBA00022839"/>
    </source>
</evidence>
<keyword evidence="1" id="KW-0963">Cytoplasm</keyword>
<dbReference type="GO" id="GO:0008855">
    <property type="term" value="F:exodeoxyribonuclease VII activity"/>
    <property type="evidence" value="ECO:0007669"/>
    <property type="project" value="InterPro"/>
</dbReference>
<keyword evidence="8" id="KW-1185">Reference proteome</keyword>
<keyword evidence="4" id="KW-0269">Exonuclease</keyword>
<dbReference type="EMBL" id="CASHTH010002528">
    <property type="protein sequence ID" value="CAI8031301.1"/>
    <property type="molecule type" value="Genomic_DNA"/>
</dbReference>
<dbReference type="GO" id="GO:0006308">
    <property type="term" value="P:DNA catabolic process"/>
    <property type="evidence" value="ECO:0007669"/>
    <property type="project" value="InterPro"/>
</dbReference>
<keyword evidence="3" id="KW-0378">Hydrolase</keyword>
<gene>
    <name evidence="7" type="ORF">GBAR_LOCUS17777</name>
</gene>
<reference evidence="7" key="1">
    <citation type="submission" date="2023-03" db="EMBL/GenBank/DDBJ databases">
        <authorList>
            <person name="Steffen K."/>
            <person name="Cardenas P."/>
        </authorList>
    </citation>
    <scope>NUCLEOTIDE SEQUENCE</scope>
</reference>
<dbReference type="GO" id="GO:0009318">
    <property type="term" value="C:exodeoxyribonuclease VII complex"/>
    <property type="evidence" value="ECO:0007669"/>
    <property type="project" value="InterPro"/>
</dbReference>
<dbReference type="HAMAP" id="MF_00378">
    <property type="entry name" value="Exonuc_7_L"/>
    <property type="match status" value="1"/>
</dbReference>
<feature type="domain" description="Exonuclease VII large subunit C-terminal" evidence="5">
    <location>
        <begin position="130"/>
        <end position="446"/>
    </location>
</feature>
<dbReference type="InterPro" id="IPR003753">
    <property type="entry name" value="Exonuc_VII_L"/>
</dbReference>